<evidence type="ECO:0000256" key="4">
    <source>
        <dbReference type="ARBA" id="ARBA00044042"/>
    </source>
</evidence>
<dbReference type="InterPro" id="IPR051199">
    <property type="entry name" value="LPS_LOS_Heptosyltrfase"/>
</dbReference>
<dbReference type="InterPro" id="IPR002201">
    <property type="entry name" value="Glyco_trans_9"/>
</dbReference>
<dbReference type="InterPro" id="IPR011910">
    <property type="entry name" value="RfaF"/>
</dbReference>
<comment type="catalytic activity">
    <reaction evidence="5">
        <text>an L-alpha-D-Hep-(1-&gt;5)-[alpha-Kdo-(2-&gt;4)]-alpha-Kdo-(2-&gt;6)-lipid A + ADP-L-glycero-beta-D-manno-heptose = an L-alpha-D-Hep-(1-&gt;3)-L-alpha-D-Hep-(1-&gt;5)-[alpha-Kdo-(2-&gt;4)]-alpha-Kdo-(2-&gt;6)-lipid A + ADP + H(+)</text>
        <dbReference type="Rhea" id="RHEA:74071"/>
        <dbReference type="ChEBI" id="CHEBI:15378"/>
        <dbReference type="ChEBI" id="CHEBI:61506"/>
        <dbReference type="ChEBI" id="CHEBI:193068"/>
        <dbReference type="ChEBI" id="CHEBI:193069"/>
        <dbReference type="ChEBI" id="CHEBI:456216"/>
        <dbReference type="EC" id="2.4.99.24"/>
    </reaction>
</comment>
<comment type="similarity">
    <text evidence="3">Belongs to the glycosyltransferase 9 family.</text>
</comment>
<dbReference type="Gene3D" id="3.40.50.2000">
    <property type="entry name" value="Glycogen Phosphorylase B"/>
    <property type="match status" value="2"/>
</dbReference>
<evidence type="ECO:0000256" key="5">
    <source>
        <dbReference type="ARBA" id="ARBA00047503"/>
    </source>
</evidence>
<dbReference type="SUPFAM" id="SSF53756">
    <property type="entry name" value="UDP-Glycosyltransferase/glycogen phosphorylase"/>
    <property type="match status" value="1"/>
</dbReference>
<name>A0A9D6V1P1_9BACT</name>
<evidence type="ECO:0000256" key="3">
    <source>
        <dbReference type="ARBA" id="ARBA00043995"/>
    </source>
</evidence>
<dbReference type="PANTHER" id="PTHR30160">
    <property type="entry name" value="TETRAACYLDISACCHARIDE 4'-KINASE-RELATED"/>
    <property type="match status" value="1"/>
</dbReference>
<dbReference type="CDD" id="cd03789">
    <property type="entry name" value="GT9_LPS_heptosyltransferase"/>
    <property type="match status" value="1"/>
</dbReference>
<evidence type="ECO:0000313" key="6">
    <source>
        <dbReference type="EMBL" id="MBI5249874.1"/>
    </source>
</evidence>
<dbReference type="GO" id="GO:0008713">
    <property type="term" value="F:ADP-heptose-lipopolysaccharide heptosyltransferase activity"/>
    <property type="evidence" value="ECO:0007669"/>
    <property type="project" value="UniProtKB-EC"/>
</dbReference>
<keyword evidence="2" id="KW-0808">Transferase</keyword>
<dbReference type="Proteomes" id="UP000807825">
    <property type="component" value="Unassembled WGS sequence"/>
</dbReference>
<gene>
    <name evidence="6" type="primary">waaF</name>
    <name evidence="6" type="ORF">HY912_10305</name>
</gene>
<reference evidence="6" key="1">
    <citation type="submission" date="2020-07" db="EMBL/GenBank/DDBJ databases">
        <title>Huge and variable diversity of episymbiotic CPR bacteria and DPANN archaea in groundwater ecosystems.</title>
        <authorList>
            <person name="He C.Y."/>
            <person name="Keren R."/>
            <person name="Whittaker M."/>
            <person name="Farag I.F."/>
            <person name="Doudna J."/>
            <person name="Cate J.H.D."/>
            <person name="Banfield J.F."/>
        </authorList>
    </citation>
    <scope>NUCLEOTIDE SEQUENCE</scope>
    <source>
        <strain evidence="6">NC_groundwater_1664_Pr3_B-0.1um_52_9</strain>
    </source>
</reference>
<comment type="caution">
    <text evidence="6">The sequence shown here is derived from an EMBL/GenBank/DDBJ whole genome shotgun (WGS) entry which is preliminary data.</text>
</comment>
<evidence type="ECO:0000256" key="2">
    <source>
        <dbReference type="ARBA" id="ARBA00022679"/>
    </source>
</evidence>
<dbReference type="GO" id="GO:0005829">
    <property type="term" value="C:cytosol"/>
    <property type="evidence" value="ECO:0007669"/>
    <property type="project" value="TreeGrafter"/>
</dbReference>
<dbReference type="EMBL" id="JACRDE010000279">
    <property type="protein sequence ID" value="MBI5249874.1"/>
    <property type="molecule type" value="Genomic_DNA"/>
</dbReference>
<evidence type="ECO:0000313" key="7">
    <source>
        <dbReference type="Proteomes" id="UP000807825"/>
    </source>
</evidence>
<dbReference type="Pfam" id="PF01075">
    <property type="entry name" value="Glyco_transf_9"/>
    <property type="match status" value="1"/>
</dbReference>
<accession>A0A9D6V1P1</accession>
<dbReference type="GO" id="GO:0009244">
    <property type="term" value="P:lipopolysaccharide core region biosynthetic process"/>
    <property type="evidence" value="ECO:0007669"/>
    <property type="project" value="TreeGrafter"/>
</dbReference>
<keyword evidence="1" id="KW-0328">Glycosyltransferase</keyword>
<dbReference type="PANTHER" id="PTHR30160:SF7">
    <property type="entry name" value="ADP-HEPTOSE--LPS HEPTOSYLTRANSFERASE 2"/>
    <property type="match status" value="1"/>
</dbReference>
<dbReference type="EC" id="2.4.99.24" evidence="4"/>
<protein>
    <recommendedName>
        <fullName evidence="4">lipopolysaccharide heptosyltransferase II</fullName>
        <ecNumber evidence="4">2.4.99.24</ecNumber>
    </recommendedName>
</protein>
<evidence type="ECO:0000256" key="1">
    <source>
        <dbReference type="ARBA" id="ARBA00022676"/>
    </source>
</evidence>
<sequence length="352" mass="38028">MRKSDPSNVSHIVVRGTNWVGDTVMTIPALRALRRIFPDARITMWVSAGLVPLTQSTGVPDEVISFDGTFGGPLTRPFRVRGDLSRGKFDMAVLFQNAFESAFTAWLARIPVRVGFPTDLRGPLLNVRVPLTQETRRKHQVFYYLAVTNHLEERILGKSDSSEPDCSVRIGPESLKRAGRILAENGLNPGRSFFCLCPGSVNSEAKRWPAENFAGLADLLIKRGAAVVFLGAPGEKVLVDGIIARMRGEAINLAGRTGMTDSLAVMNLSDMVISNDTGSAHLAVAAAACVLTIFGPTIPGATAPYGKRAHIIQGNAECAPCRNFRCPISNHPCMKSITPESVLASVDKIFDT</sequence>
<dbReference type="NCBIfam" id="TIGR02195">
    <property type="entry name" value="heptsyl_trn_II"/>
    <property type="match status" value="1"/>
</dbReference>
<organism evidence="6 7">
    <name type="scientific">Desulfomonile tiedjei</name>
    <dbReference type="NCBI Taxonomy" id="2358"/>
    <lineage>
        <taxon>Bacteria</taxon>
        <taxon>Pseudomonadati</taxon>
        <taxon>Thermodesulfobacteriota</taxon>
        <taxon>Desulfomonilia</taxon>
        <taxon>Desulfomonilales</taxon>
        <taxon>Desulfomonilaceae</taxon>
        <taxon>Desulfomonile</taxon>
    </lineage>
</organism>
<dbReference type="AlphaFoldDB" id="A0A9D6V1P1"/>
<proteinExistence type="inferred from homology"/>